<dbReference type="InterPro" id="IPR021388">
    <property type="entry name" value="DUF3024"/>
</dbReference>
<evidence type="ECO:0000313" key="1">
    <source>
        <dbReference type="EMBL" id="KZS48903.1"/>
    </source>
</evidence>
<protein>
    <recommendedName>
        <fullName evidence="3">DUF3024 domain-containing protein</fullName>
    </recommendedName>
</protein>
<sequence>MDSFTLKRIRTLLEGYIGLKVPAELRGEVRLTYQIRETTITLSEERPDWTQRAWNATEFVQFRLEDHEWRVYGKPDGDEWASLSTIAPSRNFEEVLEQVEMDTHEVIWVT</sequence>
<proteinExistence type="predicted"/>
<dbReference type="RefSeq" id="WP_051449157.1">
    <property type="nucleotide sequence ID" value="NZ_CP028366.1"/>
</dbReference>
<comment type="caution">
    <text evidence="1">The sequence shown here is derived from an EMBL/GenBank/DDBJ whole genome shotgun (WGS) entry which is preliminary data.</text>
</comment>
<reference evidence="1" key="1">
    <citation type="journal article" date="2016" name="Genome Announc.">
        <title>Draft genomes of two strains of Paenibacillus glucanolyticus with capability to degrade lignocellulose.</title>
        <authorList>
            <person name="Mathews S.L."/>
            <person name="Pawlak J."/>
            <person name="Grunden A.M."/>
        </authorList>
    </citation>
    <scope>NUCLEOTIDE SEQUENCE [LARGE SCALE GENOMIC DNA]</scope>
    <source>
        <strain evidence="1">SLM1</strain>
    </source>
</reference>
<keyword evidence="2" id="KW-1185">Reference proteome</keyword>
<accession>A0A163MB88</accession>
<organism evidence="1 2">
    <name type="scientific">Paenibacillus glucanolyticus</name>
    <dbReference type="NCBI Taxonomy" id="59843"/>
    <lineage>
        <taxon>Bacteria</taxon>
        <taxon>Bacillati</taxon>
        <taxon>Bacillota</taxon>
        <taxon>Bacilli</taxon>
        <taxon>Bacillales</taxon>
        <taxon>Paenibacillaceae</taxon>
        <taxon>Paenibacillus</taxon>
    </lineage>
</organism>
<evidence type="ECO:0008006" key="3">
    <source>
        <dbReference type="Google" id="ProtNLM"/>
    </source>
</evidence>
<dbReference type="EMBL" id="LWMH01000001">
    <property type="protein sequence ID" value="KZS48903.1"/>
    <property type="molecule type" value="Genomic_DNA"/>
</dbReference>
<dbReference type="Proteomes" id="UP000076796">
    <property type="component" value="Unassembled WGS sequence"/>
</dbReference>
<evidence type="ECO:0000313" key="2">
    <source>
        <dbReference type="Proteomes" id="UP000076796"/>
    </source>
</evidence>
<name>A0A163MB88_9BACL</name>
<dbReference type="AlphaFoldDB" id="A0A163MB88"/>
<gene>
    <name evidence="1" type="ORF">AWU65_24705</name>
</gene>
<dbReference type="GeneID" id="97555500"/>
<dbReference type="Pfam" id="PF11225">
    <property type="entry name" value="DUF3024"/>
    <property type="match status" value="1"/>
</dbReference>